<keyword evidence="2" id="KW-0808">Transferase</keyword>
<dbReference type="AlphaFoldDB" id="A0A1J5PLP5"/>
<dbReference type="Pfam" id="PF02518">
    <property type="entry name" value="HATPase_c"/>
    <property type="match status" value="1"/>
</dbReference>
<proteinExistence type="predicted"/>
<name>A0A1J5PLP5_9ZZZZ</name>
<dbReference type="EMBL" id="MLJW01003263">
    <property type="protein sequence ID" value="OIQ72457.1"/>
    <property type="molecule type" value="Genomic_DNA"/>
</dbReference>
<dbReference type="InterPro" id="IPR036890">
    <property type="entry name" value="HATPase_C_sf"/>
</dbReference>
<sequence>MSTLVTNMLEMARLESGQVELRKEWQSVEEVVGSAIRASRHALGTLSVRTELPNDLPLVEFDAGLIERVLVNLLENAARYGVRNPPSEPAIVVSASITATMLVVTVRDFGPGLPMTVKGKEDDLFSKFTRGHSESSTRGVGLGLAICKAIIDAHHGKITAAQAVGVGAEFTFTLPRNSPPGTP</sequence>
<gene>
    <name evidence="2" type="primary">kdpD_17</name>
    <name evidence="2" type="ORF">GALL_459150</name>
</gene>
<dbReference type="InterPro" id="IPR003594">
    <property type="entry name" value="HATPase_dom"/>
</dbReference>
<dbReference type="SMART" id="SM00387">
    <property type="entry name" value="HATPase_c"/>
    <property type="match status" value="1"/>
</dbReference>
<evidence type="ECO:0000259" key="1">
    <source>
        <dbReference type="PROSITE" id="PS50109"/>
    </source>
</evidence>
<dbReference type="PRINTS" id="PR00344">
    <property type="entry name" value="BCTRLSENSOR"/>
</dbReference>
<feature type="domain" description="Histidine kinase" evidence="1">
    <location>
        <begin position="1"/>
        <end position="178"/>
    </location>
</feature>
<dbReference type="SUPFAM" id="SSF55874">
    <property type="entry name" value="ATPase domain of HSP90 chaperone/DNA topoisomerase II/histidine kinase"/>
    <property type="match status" value="1"/>
</dbReference>
<comment type="caution">
    <text evidence="2">The sequence shown here is derived from an EMBL/GenBank/DDBJ whole genome shotgun (WGS) entry which is preliminary data.</text>
</comment>
<dbReference type="PANTHER" id="PTHR45569">
    <property type="entry name" value="SENSOR PROTEIN KDPD"/>
    <property type="match status" value="1"/>
</dbReference>
<dbReference type="InterPro" id="IPR005467">
    <property type="entry name" value="His_kinase_dom"/>
</dbReference>
<evidence type="ECO:0000313" key="2">
    <source>
        <dbReference type="EMBL" id="OIQ72457.1"/>
    </source>
</evidence>
<dbReference type="InterPro" id="IPR052023">
    <property type="entry name" value="Histidine_kinase_KdpD"/>
</dbReference>
<organism evidence="2">
    <name type="scientific">mine drainage metagenome</name>
    <dbReference type="NCBI Taxonomy" id="410659"/>
    <lineage>
        <taxon>unclassified sequences</taxon>
        <taxon>metagenomes</taxon>
        <taxon>ecological metagenomes</taxon>
    </lineage>
</organism>
<dbReference type="GO" id="GO:0000155">
    <property type="term" value="F:phosphorelay sensor kinase activity"/>
    <property type="evidence" value="ECO:0007669"/>
    <property type="project" value="TreeGrafter"/>
</dbReference>
<protein>
    <submittedName>
        <fullName evidence="2">Sensor protein KdpD</fullName>
        <ecNumber evidence="2">2.7.13.3</ecNumber>
    </submittedName>
</protein>
<dbReference type="PANTHER" id="PTHR45569:SF1">
    <property type="entry name" value="SENSOR PROTEIN KDPD"/>
    <property type="match status" value="1"/>
</dbReference>
<dbReference type="Gene3D" id="3.30.565.10">
    <property type="entry name" value="Histidine kinase-like ATPase, C-terminal domain"/>
    <property type="match status" value="1"/>
</dbReference>
<accession>A0A1J5PLP5</accession>
<dbReference type="PROSITE" id="PS50109">
    <property type="entry name" value="HIS_KIN"/>
    <property type="match status" value="1"/>
</dbReference>
<dbReference type="InterPro" id="IPR004358">
    <property type="entry name" value="Sig_transdc_His_kin-like_C"/>
</dbReference>
<dbReference type="GO" id="GO:0005886">
    <property type="term" value="C:plasma membrane"/>
    <property type="evidence" value="ECO:0007669"/>
    <property type="project" value="TreeGrafter"/>
</dbReference>
<dbReference type="EC" id="2.7.13.3" evidence="2"/>
<reference evidence="2" key="1">
    <citation type="submission" date="2016-10" db="EMBL/GenBank/DDBJ databases">
        <title>Sequence of Gallionella enrichment culture.</title>
        <authorList>
            <person name="Poehlein A."/>
            <person name="Muehling M."/>
            <person name="Daniel R."/>
        </authorList>
    </citation>
    <scope>NUCLEOTIDE SEQUENCE</scope>
</reference>